<gene>
    <name evidence="1" type="ORF">F8M49_26900</name>
</gene>
<reference evidence="1 2" key="1">
    <citation type="submission" date="2019-10" db="EMBL/GenBank/DDBJ databases">
        <title>Draft Genome Assembly of Rhodococcus zopfii DSM44189.</title>
        <authorList>
            <person name="Sutton J.M."/>
            <person name="Akob D.M."/>
            <person name="Bushman T.J."/>
        </authorList>
    </citation>
    <scope>NUCLEOTIDE SEQUENCE [LARGE SCALE GENOMIC DNA]</scope>
    <source>
        <strain evidence="1 2">DSM 44189</strain>
    </source>
</reference>
<dbReference type="Proteomes" id="UP001275440">
    <property type="component" value="Unassembled WGS sequence"/>
</dbReference>
<keyword evidence="2" id="KW-1185">Reference proteome</keyword>
<dbReference type="InterPro" id="IPR037175">
    <property type="entry name" value="KFase_sf"/>
</dbReference>
<dbReference type="SUPFAM" id="SSF102198">
    <property type="entry name" value="Putative cyclase"/>
    <property type="match status" value="1"/>
</dbReference>
<dbReference type="Pfam" id="PF04199">
    <property type="entry name" value="Cyclase"/>
    <property type="match status" value="1"/>
</dbReference>
<accession>A0ABU3WVU1</accession>
<protein>
    <submittedName>
        <fullName evidence="1">Cyclase family protein</fullName>
    </submittedName>
</protein>
<dbReference type="PANTHER" id="PTHR31118">
    <property type="entry name" value="CYCLASE-LIKE PROTEIN 2"/>
    <property type="match status" value="1"/>
</dbReference>
<evidence type="ECO:0000313" key="2">
    <source>
        <dbReference type="Proteomes" id="UP001275440"/>
    </source>
</evidence>
<dbReference type="InterPro" id="IPR007325">
    <property type="entry name" value="KFase/CYL"/>
</dbReference>
<dbReference type="PANTHER" id="PTHR31118:SF32">
    <property type="entry name" value="KYNURENINE FORMAMIDASE"/>
    <property type="match status" value="1"/>
</dbReference>
<sequence length="215" mass="22909">MRVRRIVDLSRLVSADTQVYPGDPETTLTPHATLSDDGYNLLHIAMGSQTGTHVDAPRHMRAAGDPVDRLDPELFVGRGVVVDVRGLTARAPITADLLGGATCGPGDLVLLHTGWDAHYGTDEYFAHPYLAADACRELLGRGVRTIGIDAPSLDPTGATEFPAHWLIADVGGVICENLCGLERIDFPDPLISILPIRLCDGDGAPVRAVAMQVQS</sequence>
<comment type="caution">
    <text evidence="1">The sequence shown here is derived from an EMBL/GenBank/DDBJ whole genome shotgun (WGS) entry which is preliminary data.</text>
</comment>
<dbReference type="Gene3D" id="3.50.30.50">
    <property type="entry name" value="Putative cyclase"/>
    <property type="match status" value="1"/>
</dbReference>
<name>A0ABU3WVU1_9NOCA</name>
<organism evidence="1 2">
    <name type="scientific">Rhodococcus zopfii</name>
    <dbReference type="NCBI Taxonomy" id="43772"/>
    <lineage>
        <taxon>Bacteria</taxon>
        <taxon>Bacillati</taxon>
        <taxon>Actinomycetota</taxon>
        <taxon>Actinomycetes</taxon>
        <taxon>Mycobacteriales</taxon>
        <taxon>Nocardiaceae</taxon>
        <taxon>Rhodococcus</taxon>
    </lineage>
</organism>
<proteinExistence type="predicted"/>
<dbReference type="EMBL" id="WBMO01000005">
    <property type="protein sequence ID" value="MDV2478126.1"/>
    <property type="molecule type" value="Genomic_DNA"/>
</dbReference>
<evidence type="ECO:0000313" key="1">
    <source>
        <dbReference type="EMBL" id="MDV2478126.1"/>
    </source>
</evidence>